<dbReference type="PANTHER" id="PTHR43302:SF5">
    <property type="entry name" value="TRANSPORTER ARSB-RELATED"/>
    <property type="match status" value="1"/>
</dbReference>
<feature type="domain" description="Apple" evidence="9">
    <location>
        <begin position="38"/>
        <end position="80"/>
    </location>
</feature>
<proteinExistence type="predicted"/>
<feature type="domain" description="CBM-cenC" evidence="10">
    <location>
        <begin position="187"/>
        <end position="271"/>
    </location>
</feature>
<dbReference type="InterPro" id="IPR003609">
    <property type="entry name" value="Pan_app"/>
</dbReference>
<evidence type="ECO:0000256" key="1">
    <source>
        <dbReference type="ARBA" id="ARBA00004651"/>
    </source>
</evidence>
<evidence type="ECO:0000256" key="3">
    <source>
        <dbReference type="ARBA" id="ARBA00022692"/>
    </source>
</evidence>
<protein>
    <recommendedName>
        <fullName evidence="13">Apple domain-containing protein</fullName>
    </recommendedName>
</protein>
<feature type="chain" id="PRO_5032857226" description="Apple domain-containing protein" evidence="8">
    <location>
        <begin position="18"/>
        <end position="356"/>
    </location>
</feature>
<comment type="caution">
    <text evidence="11">The sequence shown here is derived from an EMBL/GenBank/DDBJ whole genome shotgun (WGS) entry which is preliminary data.</text>
</comment>
<dbReference type="Pfam" id="PF00024">
    <property type="entry name" value="PAN_1"/>
    <property type="match status" value="1"/>
</dbReference>
<dbReference type="SUPFAM" id="SSF49785">
    <property type="entry name" value="Galactose-binding domain-like"/>
    <property type="match status" value="1"/>
</dbReference>
<evidence type="ECO:0000256" key="8">
    <source>
        <dbReference type="SAM" id="SignalP"/>
    </source>
</evidence>
<organism evidence="11 12">
    <name type="scientific">Adineta steineri</name>
    <dbReference type="NCBI Taxonomy" id="433720"/>
    <lineage>
        <taxon>Eukaryota</taxon>
        <taxon>Metazoa</taxon>
        <taxon>Spiralia</taxon>
        <taxon>Gnathifera</taxon>
        <taxon>Rotifera</taxon>
        <taxon>Eurotatoria</taxon>
        <taxon>Bdelloidea</taxon>
        <taxon>Adinetida</taxon>
        <taxon>Adinetidae</taxon>
        <taxon>Adineta</taxon>
    </lineage>
</organism>
<evidence type="ECO:0000256" key="7">
    <source>
        <dbReference type="SAM" id="Phobius"/>
    </source>
</evidence>
<evidence type="ECO:0000259" key="9">
    <source>
        <dbReference type="Pfam" id="PF00024"/>
    </source>
</evidence>
<evidence type="ECO:0000256" key="2">
    <source>
        <dbReference type="ARBA" id="ARBA00022475"/>
    </source>
</evidence>
<keyword evidence="2" id="KW-1003">Cell membrane</keyword>
<reference evidence="11" key="1">
    <citation type="submission" date="2021-02" db="EMBL/GenBank/DDBJ databases">
        <authorList>
            <person name="Nowell W R."/>
        </authorList>
    </citation>
    <scope>NUCLEOTIDE SEQUENCE</scope>
</reference>
<dbReference type="InterPro" id="IPR008979">
    <property type="entry name" value="Galactose-bd-like_sf"/>
</dbReference>
<accession>A0A814IPU3</accession>
<evidence type="ECO:0000256" key="5">
    <source>
        <dbReference type="ARBA" id="ARBA00022989"/>
    </source>
</evidence>
<evidence type="ECO:0000256" key="4">
    <source>
        <dbReference type="ARBA" id="ARBA00022801"/>
    </source>
</evidence>
<dbReference type="Proteomes" id="UP000663860">
    <property type="component" value="Unassembled WGS sequence"/>
</dbReference>
<dbReference type="AlphaFoldDB" id="A0A814IPU3"/>
<dbReference type="Gene3D" id="2.60.120.260">
    <property type="entry name" value="Galactose-binding domain-like"/>
    <property type="match status" value="1"/>
</dbReference>
<comment type="subcellular location">
    <subcellularLocation>
        <location evidence="1">Cell membrane</location>
        <topology evidence="1">Multi-pass membrane protein</topology>
    </subcellularLocation>
</comment>
<dbReference type="EMBL" id="CAJNOE010000187">
    <property type="protein sequence ID" value="CAF1026353.1"/>
    <property type="molecule type" value="Genomic_DNA"/>
</dbReference>
<dbReference type="GO" id="GO:0005886">
    <property type="term" value="C:plasma membrane"/>
    <property type="evidence" value="ECO:0007669"/>
    <property type="project" value="UniProtKB-SubCell"/>
</dbReference>
<dbReference type="InterPro" id="IPR003305">
    <property type="entry name" value="CenC_carb-bd"/>
</dbReference>
<dbReference type="PANTHER" id="PTHR43302">
    <property type="entry name" value="TRANSPORTER ARSB-RELATED"/>
    <property type="match status" value="1"/>
</dbReference>
<feature type="signal peptide" evidence="8">
    <location>
        <begin position="1"/>
        <end position="17"/>
    </location>
</feature>
<evidence type="ECO:0000259" key="10">
    <source>
        <dbReference type="Pfam" id="PF02018"/>
    </source>
</evidence>
<gene>
    <name evidence="11" type="ORF">IZO911_LOCUS19007</name>
</gene>
<keyword evidence="6 7" id="KW-0472">Membrane</keyword>
<keyword evidence="5 7" id="KW-1133">Transmembrane helix</keyword>
<dbReference type="Pfam" id="PF02018">
    <property type="entry name" value="CBM_4_9"/>
    <property type="match status" value="1"/>
</dbReference>
<keyword evidence="4" id="KW-0378">Hydrolase</keyword>
<dbReference type="GO" id="GO:0016798">
    <property type="term" value="F:hydrolase activity, acting on glycosyl bonds"/>
    <property type="evidence" value="ECO:0007669"/>
    <property type="project" value="InterPro"/>
</dbReference>
<evidence type="ECO:0000313" key="12">
    <source>
        <dbReference type="Proteomes" id="UP000663860"/>
    </source>
</evidence>
<feature type="transmembrane region" description="Helical" evidence="7">
    <location>
        <begin position="332"/>
        <end position="352"/>
    </location>
</feature>
<name>A0A814IPU3_9BILA</name>
<evidence type="ECO:0000256" key="6">
    <source>
        <dbReference type="ARBA" id="ARBA00023136"/>
    </source>
</evidence>
<keyword evidence="3 7" id="KW-0812">Transmembrane</keyword>
<feature type="transmembrane region" description="Helical" evidence="7">
    <location>
        <begin position="286"/>
        <end position="311"/>
    </location>
</feature>
<evidence type="ECO:0000313" key="11">
    <source>
        <dbReference type="EMBL" id="CAF1026353.1"/>
    </source>
</evidence>
<sequence length="356" mass="39153">MWKIALFYITCCRLVLTIRINIINNAVFDPNNVSYILNTLSGIQSLDSCICQCSTNSNCSIINYYGLNQTCILFSAQLSQGNLRVVPTSKIITLVVFGNTNSTNITSTYTSTSISTTTANMSCIPSTNYILSYTTSPLSYTQQIYNFTAQYSGFATLEFGFKAKNPAFTWHLDDVSIIDTSALNIEMLVNGNFENGTLIGWQILCSSNNCGGTGSSVVNTPCHTGSFCYEGTCAGNYDYLRQSFSITIGHIYTLSFWVYTDGHSDQAAYVNIILEQVPPTGDHLSLVLYLAFITTIAGNLTLFGSVANLIVAQKALTSSLQHKFDFWTYLKFGFLTTILLSLVGTLIIYGLLRVIH</sequence>
<keyword evidence="8" id="KW-0732">Signal</keyword>
<evidence type="ECO:0008006" key="13">
    <source>
        <dbReference type="Google" id="ProtNLM"/>
    </source>
</evidence>